<dbReference type="Gene3D" id="1.10.357.10">
    <property type="entry name" value="Tetracycline Repressor, domain 2"/>
    <property type="match status" value="1"/>
</dbReference>
<dbReference type="GO" id="GO:0000976">
    <property type="term" value="F:transcription cis-regulatory region binding"/>
    <property type="evidence" value="ECO:0007669"/>
    <property type="project" value="TreeGrafter"/>
</dbReference>
<evidence type="ECO:0000259" key="6">
    <source>
        <dbReference type="PROSITE" id="PS50977"/>
    </source>
</evidence>
<dbReference type="InterPro" id="IPR009057">
    <property type="entry name" value="Homeodomain-like_sf"/>
</dbReference>
<feature type="domain" description="HTH tetR-type" evidence="6">
    <location>
        <begin position="15"/>
        <end position="75"/>
    </location>
</feature>
<name>A0AAU1ZW28_9ACTN</name>
<dbReference type="AlphaFoldDB" id="A0AAU1ZW28"/>
<protein>
    <submittedName>
        <fullName evidence="7">TetR/AcrR family transcriptional regulator</fullName>
    </submittedName>
</protein>
<evidence type="ECO:0000256" key="2">
    <source>
        <dbReference type="ARBA" id="ARBA00023015"/>
    </source>
</evidence>
<keyword evidence="2" id="KW-0805">Transcription regulation</keyword>
<accession>A0AAU1ZW28</accession>
<dbReference type="PRINTS" id="PR00455">
    <property type="entry name" value="HTHTETR"/>
</dbReference>
<evidence type="ECO:0000256" key="3">
    <source>
        <dbReference type="ARBA" id="ARBA00023125"/>
    </source>
</evidence>
<keyword evidence="1" id="KW-0678">Repressor</keyword>
<dbReference type="Pfam" id="PF00440">
    <property type="entry name" value="TetR_N"/>
    <property type="match status" value="1"/>
</dbReference>
<keyword evidence="4" id="KW-0804">Transcription</keyword>
<dbReference type="Gene3D" id="1.10.10.60">
    <property type="entry name" value="Homeodomain-like"/>
    <property type="match status" value="1"/>
</dbReference>
<dbReference type="EMBL" id="CP108222">
    <property type="protein sequence ID" value="WTT15764.1"/>
    <property type="molecule type" value="Genomic_DNA"/>
</dbReference>
<gene>
    <name evidence="7" type="ORF">OHA22_09620</name>
</gene>
<evidence type="ECO:0000256" key="4">
    <source>
        <dbReference type="ARBA" id="ARBA00023163"/>
    </source>
</evidence>
<evidence type="ECO:0000256" key="1">
    <source>
        <dbReference type="ARBA" id="ARBA00022491"/>
    </source>
</evidence>
<dbReference type="InterPro" id="IPR050109">
    <property type="entry name" value="HTH-type_TetR-like_transc_reg"/>
</dbReference>
<organism evidence="7">
    <name type="scientific">Streptomyces sp. NBC_00093</name>
    <dbReference type="NCBI Taxonomy" id="2975649"/>
    <lineage>
        <taxon>Bacteria</taxon>
        <taxon>Bacillati</taxon>
        <taxon>Actinomycetota</taxon>
        <taxon>Actinomycetes</taxon>
        <taxon>Kitasatosporales</taxon>
        <taxon>Streptomycetaceae</taxon>
        <taxon>Streptomyces</taxon>
    </lineage>
</organism>
<reference evidence="7" key="1">
    <citation type="submission" date="2022-10" db="EMBL/GenBank/DDBJ databases">
        <title>The complete genomes of actinobacterial strains from the NBC collection.</title>
        <authorList>
            <person name="Joergensen T.S."/>
            <person name="Alvarez Arevalo M."/>
            <person name="Sterndorff E.B."/>
            <person name="Faurdal D."/>
            <person name="Vuksanovic O."/>
            <person name="Mourched A.-S."/>
            <person name="Charusanti P."/>
            <person name="Shaw S."/>
            <person name="Blin K."/>
            <person name="Weber T."/>
        </authorList>
    </citation>
    <scope>NUCLEOTIDE SEQUENCE</scope>
    <source>
        <strain evidence="7">NBC_00093</strain>
    </source>
</reference>
<evidence type="ECO:0000313" key="7">
    <source>
        <dbReference type="EMBL" id="WTT15764.1"/>
    </source>
</evidence>
<dbReference type="GO" id="GO:0003700">
    <property type="term" value="F:DNA-binding transcription factor activity"/>
    <property type="evidence" value="ECO:0007669"/>
    <property type="project" value="TreeGrafter"/>
</dbReference>
<dbReference type="PANTHER" id="PTHR30055">
    <property type="entry name" value="HTH-TYPE TRANSCRIPTIONAL REGULATOR RUTR"/>
    <property type="match status" value="1"/>
</dbReference>
<feature type="DNA-binding region" description="H-T-H motif" evidence="5">
    <location>
        <begin position="38"/>
        <end position="57"/>
    </location>
</feature>
<dbReference type="InterPro" id="IPR036271">
    <property type="entry name" value="Tet_transcr_reg_TetR-rel_C_sf"/>
</dbReference>
<dbReference type="Pfam" id="PF17932">
    <property type="entry name" value="TetR_C_24"/>
    <property type="match status" value="1"/>
</dbReference>
<dbReference type="InterPro" id="IPR041490">
    <property type="entry name" value="KstR2_TetR_C"/>
</dbReference>
<dbReference type="SUPFAM" id="SSF46689">
    <property type="entry name" value="Homeodomain-like"/>
    <property type="match status" value="1"/>
</dbReference>
<dbReference type="PROSITE" id="PS50977">
    <property type="entry name" value="HTH_TETR_2"/>
    <property type="match status" value="1"/>
</dbReference>
<keyword evidence="3 5" id="KW-0238">DNA-binding</keyword>
<sequence>MPPTRRERGKTERYYRMRENVVDIAVELFSKNGYTGTGVADIGEAAGLARGALYYYIGSKEALLAEIHDRVMDPLLKEATAIVELDLSFQTRLRLLSESLLWQIVNRQEHVWVFLHEYRQLQGEYRELFRDKRHRFESCIRDILADGNSRGLLQGRPQEDLELATLAFLNLHNYTYQWLAGRRDMQVEELSAFYCDIFFNGILTEPADRAGAEGELAEGRVVLQGLRGIKPEVKAKPVKTKA</sequence>
<dbReference type="PANTHER" id="PTHR30055:SF175">
    <property type="entry name" value="HTH-TYPE TRANSCRIPTIONAL REPRESSOR KSTR2"/>
    <property type="match status" value="1"/>
</dbReference>
<proteinExistence type="predicted"/>
<dbReference type="SUPFAM" id="SSF48498">
    <property type="entry name" value="Tetracyclin repressor-like, C-terminal domain"/>
    <property type="match status" value="1"/>
</dbReference>
<evidence type="ECO:0000256" key="5">
    <source>
        <dbReference type="PROSITE-ProRule" id="PRU00335"/>
    </source>
</evidence>
<dbReference type="InterPro" id="IPR001647">
    <property type="entry name" value="HTH_TetR"/>
</dbReference>